<dbReference type="GO" id="GO:0009086">
    <property type="term" value="P:methionine biosynthetic process"/>
    <property type="evidence" value="ECO:0007669"/>
    <property type="project" value="UniProtKB-KW"/>
</dbReference>
<comment type="catalytic activity">
    <reaction evidence="9">
        <text>(6R)-5,10-methylene-5,6,7,8-tetrahydrofolate + NADP(+) = (6R)-5,10-methenyltetrahydrofolate + NADPH</text>
        <dbReference type="Rhea" id="RHEA:22812"/>
        <dbReference type="ChEBI" id="CHEBI:15636"/>
        <dbReference type="ChEBI" id="CHEBI:57455"/>
        <dbReference type="ChEBI" id="CHEBI:57783"/>
        <dbReference type="ChEBI" id="CHEBI:58349"/>
        <dbReference type="EC" id="1.5.1.5"/>
    </reaction>
</comment>
<evidence type="ECO:0000256" key="2">
    <source>
        <dbReference type="ARBA" id="ARBA00022563"/>
    </source>
</evidence>
<comment type="caution">
    <text evidence="9">Lacks conserved residue(s) required for the propagation of feature annotation.</text>
</comment>
<comment type="pathway">
    <text evidence="1 9">One-carbon metabolism; tetrahydrofolate interconversion.</text>
</comment>
<dbReference type="Proteomes" id="UP000176409">
    <property type="component" value="Unassembled WGS sequence"/>
</dbReference>
<dbReference type="AlphaFoldDB" id="A0A1F6AXJ9"/>
<dbReference type="SUPFAM" id="SSF51735">
    <property type="entry name" value="NAD(P)-binding Rossmann-fold domains"/>
    <property type="match status" value="1"/>
</dbReference>
<dbReference type="Gene3D" id="3.40.50.10860">
    <property type="entry name" value="Leucine Dehydrogenase, chain A, domain 1"/>
    <property type="match status" value="1"/>
</dbReference>
<dbReference type="GO" id="GO:0005829">
    <property type="term" value="C:cytosol"/>
    <property type="evidence" value="ECO:0007669"/>
    <property type="project" value="TreeGrafter"/>
</dbReference>
<dbReference type="UniPathway" id="UPA00193"/>
<keyword evidence="8 9" id="KW-0511">Multifunctional enzyme</keyword>
<dbReference type="STRING" id="1798396.A2973_05880"/>
<evidence type="ECO:0000313" key="12">
    <source>
        <dbReference type="EMBL" id="OGG29222.1"/>
    </source>
</evidence>
<reference evidence="12 13" key="1">
    <citation type="journal article" date="2016" name="Nat. Commun.">
        <title>Thousands of microbial genomes shed light on interconnected biogeochemical processes in an aquifer system.</title>
        <authorList>
            <person name="Anantharaman K."/>
            <person name="Brown C.T."/>
            <person name="Hug L.A."/>
            <person name="Sharon I."/>
            <person name="Castelle C.J."/>
            <person name="Probst A.J."/>
            <person name="Thomas B.C."/>
            <person name="Singh A."/>
            <person name="Wilkins M.J."/>
            <person name="Karaoz U."/>
            <person name="Brodie E.L."/>
            <person name="Williams K.H."/>
            <person name="Hubbard S.S."/>
            <person name="Banfield J.F."/>
        </authorList>
    </citation>
    <scope>NUCLEOTIDE SEQUENCE [LARGE SCALE GENOMIC DNA]</scope>
</reference>
<dbReference type="HAMAP" id="MF_01576">
    <property type="entry name" value="THF_DHG_CYH"/>
    <property type="match status" value="1"/>
</dbReference>
<dbReference type="GO" id="GO:0000105">
    <property type="term" value="P:L-histidine biosynthetic process"/>
    <property type="evidence" value="ECO:0007669"/>
    <property type="project" value="UniProtKB-KW"/>
</dbReference>
<comment type="catalytic activity">
    <reaction evidence="9">
        <text>(6R)-5,10-methenyltetrahydrofolate + H2O = (6R)-10-formyltetrahydrofolate + H(+)</text>
        <dbReference type="Rhea" id="RHEA:23700"/>
        <dbReference type="ChEBI" id="CHEBI:15377"/>
        <dbReference type="ChEBI" id="CHEBI:15378"/>
        <dbReference type="ChEBI" id="CHEBI:57455"/>
        <dbReference type="ChEBI" id="CHEBI:195366"/>
        <dbReference type="EC" id="3.5.4.9"/>
    </reaction>
</comment>
<keyword evidence="7 9" id="KW-0486">Methionine biosynthesis</keyword>
<keyword evidence="9" id="KW-0028">Amino-acid biosynthesis</keyword>
<evidence type="ECO:0000256" key="3">
    <source>
        <dbReference type="ARBA" id="ARBA00022755"/>
    </source>
</evidence>
<dbReference type="GO" id="GO:0004488">
    <property type="term" value="F:methylenetetrahydrofolate dehydrogenase (NADP+) activity"/>
    <property type="evidence" value="ECO:0007669"/>
    <property type="project" value="UniProtKB-UniRule"/>
</dbReference>
<evidence type="ECO:0000259" key="11">
    <source>
        <dbReference type="Pfam" id="PF02882"/>
    </source>
</evidence>
<evidence type="ECO:0000256" key="7">
    <source>
        <dbReference type="ARBA" id="ARBA00023167"/>
    </source>
</evidence>
<gene>
    <name evidence="9" type="primary">folD</name>
    <name evidence="12" type="ORF">A2973_05880</name>
</gene>
<dbReference type="EC" id="1.5.1.5" evidence="9"/>
<evidence type="ECO:0000256" key="6">
    <source>
        <dbReference type="ARBA" id="ARBA00023002"/>
    </source>
</evidence>
<accession>A0A1F6AXJ9</accession>
<evidence type="ECO:0000259" key="10">
    <source>
        <dbReference type="Pfam" id="PF00763"/>
    </source>
</evidence>
<feature type="domain" description="Tetrahydrofolate dehydrogenase/cyclohydrolase NAD(P)-binding" evidence="11">
    <location>
        <begin position="154"/>
        <end position="283"/>
    </location>
</feature>
<dbReference type="InterPro" id="IPR000672">
    <property type="entry name" value="THF_DH/CycHdrlase"/>
</dbReference>
<dbReference type="InterPro" id="IPR036291">
    <property type="entry name" value="NAD(P)-bd_dom_sf"/>
</dbReference>
<dbReference type="PANTHER" id="PTHR48099">
    <property type="entry name" value="C-1-TETRAHYDROFOLATE SYNTHASE, CYTOPLASMIC-RELATED"/>
    <property type="match status" value="1"/>
</dbReference>
<evidence type="ECO:0000256" key="4">
    <source>
        <dbReference type="ARBA" id="ARBA00022801"/>
    </source>
</evidence>
<dbReference type="PANTHER" id="PTHR48099:SF5">
    <property type="entry name" value="C-1-TETRAHYDROFOLATE SYNTHASE, CYTOPLASMIC"/>
    <property type="match status" value="1"/>
</dbReference>
<comment type="function">
    <text evidence="9">Catalyzes the oxidation of 5,10-methylenetetrahydrofolate to 5,10-methenyltetrahydrofolate and then the hydrolysis of 5,10-methenyltetrahydrofolate to 10-formyltetrahydrofolate.</text>
</comment>
<dbReference type="EMBL" id="MFJZ01000055">
    <property type="protein sequence ID" value="OGG29222.1"/>
    <property type="molecule type" value="Genomic_DNA"/>
</dbReference>
<proteinExistence type="inferred from homology"/>
<keyword evidence="6 9" id="KW-0560">Oxidoreductase</keyword>
<organism evidence="12 13">
    <name type="scientific">Candidatus Gottesmanbacteria bacterium RIFCSPLOWO2_01_FULL_49_10</name>
    <dbReference type="NCBI Taxonomy" id="1798396"/>
    <lineage>
        <taxon>Bacteria</taxon>
        <taxon>Candidatus Gottesmaniibacteriota</taxon>
    </lineage>
</organism>
<feature type="binding site" evidence="9">
    <location>
        <begin position="168"/>
        <end position="170"/>
    </location>
    <ligand>
        <name>NADP(+)</name>
        <dbReference type="ChEBI" id="CHEBI:58349"/>
    </ligand>
</feature>
<evidence type="ECO:0000256" key="5">
    <source>
        <dbReference type="ARBA" id="ARBA00022857"/>
    </source>
</evidence>
<sequence length="285" mass="30771">MQIDGRALAHDILVHLAADVGDLAQKGTIPTLAVILVGDDLGSRSYIKQKQKAAEQMGAKLILSHQQSDVSYQQIQSIIEKYNTNPAIHGIILQRPLPESLDAQSTALCSTILLSKDVDGFLPNSPYPVPVAEAVIAILRFVFAQLDTSVQLAQFDLWLKKQHIMVLGRGETAGEPIADALLKTGCKVTIVHSQTPNPNEVTKAADILINCVGKPNVVRRDNIKRGAILISVGLWRDSTGKLHGDYEEDDIKDVASFYTPTPGGVGPVNVAYLMANLVNAANKLL</sequence>
<evidence type="ECO:0000256" key="9">
    <source>
        <dbReference type="HAMAP-Rule" id="MF_01576"/>
    </source>
</evidence>
<protein>
    <recommendedName>
        <fullName evidence="9">Bifunctional protein FolD</fullName>
    </recommendedName>
    <domain>
        <recommendedName>
            <fullName evidence="9">Methylenetetrahydrofolate dehydrogenase</fullName>
            <ecNumber evidence="9">1.5.1.5</ecNumber>
        </recommendedName>
    </domain>
    <domain>
        <recommendedName>
            <fullName evidence="9">Methenyltetrahydrofolate cyclohydrolase</fullName>
            <ecNumber evidence="9">3.5.4.9</ecNumber>
        </recommendedName>
    </domain>
</protein>
<keyword evidence="4 9" id="KW-0378">Hydrolase</keyword>
<dbReference type="InterPro" id="IPR020631">
    <property type="entry name" value="THF_DH/CycHdrlase_NAD-bd_dom"/>
</dbReference>
<dbReference type="InterPro" id="IPR020630">
    <property type="entry name" value="THF_DH/CycHdrlase_cat_dom"/>
</dbReference>
<name>A0A1F6AXJ9_9BACT</name>
<dbReference type="EC" id="3.5.4.9" evidence="9"/>
<dbReference type="SUPFAM" id="SSF53223">
    <property type="entry name" value="Aminoacid dehydrogenase-like, N-terminal domain"/>
    <property type="match status" value="1"/>
</dbReference>
<dbReference type="Pfam" id="PF02882">
    <property type="entry name" value="THF_DHG_CYH_C"/>
    <property type="match status" value="1"/>
</dbReference>
<keyword evidence="9" id="KW-0368">Histidine biosynthesis</keyword>
<evidence type="ECO:0000256" key="1">
    <source>
        <dbReference type="ARBA" id="ARBA00004777"/>
    </source>
</evidence>
<dbReference type="Pfam" id="PF00763">
    <property type="entry name" value="THF_DHG_CYH"/>
    <property type="match status" value="1"/>
</dbReference>
<evidence type="ECO:0000313" key="13">
    <source>
        <dbReference type="Proteomes" id="UP000176409"/>
    </source>
</evidence>
<dbReference type="GO" id="GO:0035999">
    <property type="term" value="P:tetrahydrofolate interconversion"/>
    <property type="evidence" value="ECO:0007669"/>
    <property type="project" value="UniProtKB-UniRule"/>
</dbReference>
<keyword evidence="3 9" id="KW-0658">Purine biosynthesis</keyword>
<keyword evidence="2 9" id="KW-0554">One-carbon metabolism</keyword>
<dbReference type="GO" id="GO:0006164">
    <property type="term" value="P:purine nucleotide biosynthetic process"/>
    <property type="evidence" value="ECO:0007669"/>
    <property type="project" value="UniProtKB-KW"/>
</dbReference>
<dbReference type="PRINTS" id="PR00085">
    <property type="entry name" value="THFDHDRGNASE"/>
</dbReference>
<keyword evidence="5 9" id="KW-0521">NADP</keyword>
<comment type="similarity">
    <text evidence="9">Belongs to the tetrahydrofolate dehydrogenase/cyclohydrolase family.</text>
</comment>
<feature type="domain" description="Tetrahydrofolate dehydrogenase/cyclohydrolase catalytic" evidence="10">
    <location>
        <begin position="3"/>
        <end position="119"/>
    </location>
</feature>
<evidence type="ECO:0000256" key="8">
    <source>
        <dbReference type="ARBA" id="ARBA00023268"/>
    </source>
</evidence>
<comment type="caution">
    <text evidence="12">The sequence shown here is derived from an EMBL/GenBank/DDBJ whole genome shotgun (WGS) entry which is preliminary data.</text>
</comment>
<dbReference type="GO" id="GO:0004477">
    <property type="term" value="F:methenyltetrahydrofolate cyclohydrolase activity"/>
    <property type="evidence" value="ECO:0007669"/>
    <property type="project" value="UniProtKB-UniRule"/>
</dbReference>
<dbReference type="InterPro" id="IPR046346">
    <property type="entry name" value="Aminoacid_DH-like_N_sf"/>
</dbReference>
<dbReference type="Gene3D" id="3.40.50.720">
    <property type="entry name" value="NAD(P)-binding Rossmann-like Domain"/>
    <property type="match status" value="1"/>
</dbReference>
<comment type="subunit">
    <text evidence="9">Homodimer.</text>
</comment>